<dbReference type="GO" id="GO:0032543">
    <property type="term" value="P:mitochondrial translation"/>
    <property type="evidence" value="ECO:0007669"/>
    <property type="project" value="InterPro"/>
</dbReference>
<dbReference type="AlphaFoldDB" id="A0AAV2HBC7"/>
<sequence length="130" mass="14736">MKLTDVYFKTCPVKKFTNYRNLGYKYKVVRIPALKDSVTSRQHNTEEAPCVNEMTRMMDCWKRTDFNQAICGKEASVFMACMAAAEAEAKVSKERADKGLPNKGSSLLPSNQVNQLLAKYPQPTKSNFKD</sequence>
<dbReference type="GO" id="GO:0005761">
    <property type="term" value="C:mitochondrial ribosome"/>
    <property type="evidence" value="ECO:0007669"/>
    <property type="project" value="InterPro"/>
</dbReference>
<evidence type="ECO:0000313" key="4">
    <source>
        <dbReference type="EMBL" id="CAL1530713.1"/>
    </source>
</evidence>
<dbReference type="InterPro" id="IPR033620">
    <property type="entry name" value="Ribosomal_mS37_met"/>
</dbReference>
<dbReference type="EMBL" id="CAXITT010000074">
    <property type="protein sequence ID" value="CAL1530713.1"/>
    <property type="molecule type" value="Genomic_DNA"/>
</dbReference>
<dbReference type="Pfam" id="PF06747">
    <property type="entry name" value="CHCH"/>
    <property type="match status" value="1"/>
</dbReference>
<dbReference type="InterPro" id="IPR010625">
    <property type="entry name" value="CHCH"/>
</dbReference>
<feature type="region of interest" description="Disordered" evidence="2">
    <location>
        <begin position="92"/>
        <end position="130"/>
    </location>
</feature>
<accession>A0AAV2HBC7</accession>
<dbReference type="Proteomes" id="UP001497497">
    <property type="component" value="Unassembled WGS sequence"/>
</dbReference>
<evidence type="ECO:0000313" key="5">
    <source>
        <dbReference type="Proteomes" id="UP001497497"/>
    </source>
</evidence>
<keyword evidence="1" id="KW-1015">Disulfide bond</keyword>
<name>A0AAV2HBC7_LYMST</name>
<dbReference type="GO" id="GO:0003723">
    <property type="term" value="F:RNA binding"/>
    <property type="evidence" value="ECO:0007669"/>
    <property type="project" value="TreeGrafter"/>
</dbReference>
<dbReference type="PANTHER" id="PTHR31278:SF2">
    <property type="entry name" value="SMALL RIBOSOMAL SUBUNIT PROTEIN MS37"/>
    <property type="match status" value="1"/>
</dbReference>
<gene>
    <name evidence="4" type="ORF">GSLYS_00004838001</name>
</gene>
<protein>
    <recommendedName>
        <fullName evidence="3">CHCH domain-containing protein</fullName>
    </recommendedName>
</protein>
<feature type="compositionally biased region" description="Polar residues" evidence="2">
    <location>
        <begin position="103"/>
        <end position="115"/>
    </location>
</feature>
<evidence type="ECO:0000256" key="2">
    <source>
        <dbReference type="SAM" id="MobiDB-lite"/>
    </source>
</evidence>
<proteinExistence type="predicted"/>
<organism evidence="4 5">
    <name type="scientific">Lymnaea stagnalis</name>
    <name type="common">Great pond snail</name>
    <name type="synonym">Helix stagnalis</name>
    <dbReference type="NCBI Taxonomy" id="6523"/>
    <lineage>
        <taxon>Eukaryota</taxon>
        <taxon>Metazoa</taxon>
        <taxon>Spiralia</taxon>
        <taxon>Lophotrochozoa</taxon>
        <taxon>Mollusca</taxon>
        <taxon>Gastropoda</taxon>
        <taxon>Heterobranchia</taxon>
        <taxon>Euthyneura</taxon>
        <taxon>Panpulmonata</taxon>
        <taxon>Hygrophila</taxon>
        <taxon>Lymnaeoidea</taxon>
        <taxon>Lymnaeidae</taxon>
        <taxon>Lymnaea</taxon>
    </lineage>
</organism>
<reference evidence="4 5" key="1">
    <citation type="submission" date="2024-04" db="EMBL/GenBank/DDBJ databases">
        <authorList>
            <consortium name="Genoscope - CEA"/>
            <person name="William W."/>
        </authorList>
    </citation>
    <scope>NUCLEOTIDE SEQUENCE [LARGE SCALE GENOMIC DNA]</scope>
</reference>
<feature type="domain" description="CHCH" evidence="3">
    <location>
        <begin position="50"/>
        <end position="83"/>
    </location>
</feature>
<evidence type="ECO:0000259" key="3">
    <source>
        <dbReference type="Pfam" id="PF06747"/>
    </source>
</evidence>
<keyword evidence="5" id="KW-1185">Reference proteome</keyword>
<dbReference type="GO" id="GO:0005654">
    <property type="term" value="C:nucleoplasm"/>
    <property type="evidence" value="ECO:0007669"/>
    <property type="project" value="TreeGrafter"/>
</dbReference>
<evidence type="ECO:0000256" key="1">
    <source>
        <dbReference type="ARBA" id="ARBA00023157"/>
    </source>
</evidence>
<comment type="caution">
    <text evidence="4">The sequence shown here is derived from an EMBL/GenBank/DDBJ whole genome shotgun (WGS) entry which is preliminary data.</text>
</comment>
<dbReference type="PANTHER" id="PTHR31278">
    <property type="entry name" value="CHCHD1"/>
    <property type="match status" value="1"/>
</dbReference>